<protein>
    <recommendedName>
        <fullName evidence="2">PE domain-containing protein</fullName>
    </recommendedName>
</protein>
<sequence>MSAVIVAPELLTQAAGELATIGETLNAAHLTAAAPTVAVLPAAADEVSAGIANLISGYGQEYQLLAGQAAAFHEQFVQRLTASASAYAGAEAVSVGFLQSSLIAEALINAIPGPIRDLLAGPLNIVWQLIGSYLNANPMVAGFIFLMFLATLVEIWLALVVAMLLFTAVLYVFGIDAAIFLPIMDAIA</sequence>
<dbReference type="EMBL" id="BLKZ01000001">
    <property type="protein sequence ID" value="GFG89210.1"/>
    <property type="molecule type" value="Genomic_DNA"/>
</dbReference>
<feature type="transmembrane region" description="Helical" evidence="1">
    <location>
        <begin position="155"/>
        <end position="181"/>
    </location>
</feature>
<evidence type="ECO:0000256" key="1">
    <source>
        <dbReference type="SAM" id="Phobius"/>
    </source>
</evidence>
<keyword evidence="4" id="KW-1185">Reference proteome</keyword>
<keyword evidence="1" id="KW-0812">Transmembrane</keyword>
<evidence type="ECO:0000259" key="2">
    <source>
        <dbReference type="Pfam" id="PF00934"/>
    </source>
</evidence>
<feature type="transmembrane region" description="Helical" evidence="1">
    <location>
        <begin position="125"/>
        <end position="149"/>
    </location>
</feature>
<dbReference type="Pfam" id="PF00934">
    <property type="entry name" value="PE"/>
    <property type="match status" value="1"/>
</dbReference>
<keyword evidence="1" id="KW-1133">Transmembrane helix</keyword>
<accession>A0A7I9YKL6</accession>
<dbReference type="InterPro" id="IPR038332">
    <property type="entry name" value="PPE_sf"/>
</dbReference>
<dbReference type="Gene3D" id="1.10.287.850">
    <property type="entry name" value="HP0062-like domain"/>
    <property type="match status" value="1"/>
</dbReference>
<dbReference type="RefSeq" id="WP_163709172.1">
    <property type="nucleotide sequence ID" value="NZ_BLKZ01000001.1"/>
</dbReference>
<dbReference type="AlphaFoldDB" id="A0A7I9YKL6"/>
<gene>
    <name evidence="3" type="ORF">MBOU_12520</name>
</gene>
<dbReference type="Proteomes" id="UP000465360">
    <property type="component" value="Unassembled WGS sequence"/>
</dbReference>
<dbReference type="SUPFAM" id="SSF140459">
    <property type="entry name" value="PE/PPE dimer-like"/>
    <property type="match status" value="1"/>
</dbReference>
<organism evidence="3 4">
    <name type="scientific">Mycobacterium bourgelatii</name>
    <dbReference type="NCBI Taxonomy" id="1273442"/>
    <lineage>
        <taxon>Bacteria</taxon>
        <taxon>Bacillati</taxon>
        <taxon>Actinomycetota</taxon>
        <taxon>Actinomycetes</taxon>
        <taxon>Mycobacteriales</taxon>
        <taxon>Mycobacteriaceae</taxon>
        <taxon>Mycobacterium</taxon>
    </lineage>
</organism>
<feature type="domain" description="PE" evidence="2">
    <location>
        <begin position="4"/>
        <end position="93"/>
    </location>
</feature>
<comment type="caution">
    <text evidence="3">The sequence shown here is derived from an EMBL/GenBank/DDBJ whole genome shotgun (WGS) entry which is preliminary data.</text>
</comment>
<proteinExistence type="predicted"/>
<name>A0A7I9YKL6_MYCBU</name>
<evidence type="ECO:0000313" key="4">
    <source>
        <dbReference type="Proteomes" id="UP000465360"/>
    </source>
</evidence>
<evidence type="ECO:0000313" key="3">
    <source>
        <dbReference type="EMBL" id="GFG89210.1"/>
    </source>
</evidence>
<reference evidence="3 4" key="1">
    <citation type="journal article" date="2019" name="Emerg. Microbes Infect.">
        <title>Comprehensive subspecies identification of 175 nontuberculous mycobacteria species based on 7547 genomic profiles.</title>
        <authorList>
            <person name="Matsumoto Y."/>
            <person name="Kinjo T."/>
            <person name="Motooka D."/>
            <person name="Nabeya D."/>
            <person name="Jung N."/>
            <person name="Uechi K."/>
            <person name="Horii T."/>
            <person name="Iida T."/>
            <person name="Fujita J."/>
            <person name="Nakamura S."/>
        </authorList>
    </citation>
    <scope>NUCLEOTIDE SEQUENCE [LARGE SCALE GENOMIC DNA]</scope>
    <source>
        <strain evidence="3 4">JCM 30725</strain>
    </source>
</reference>
<keyword evidence="1" id="KW-0472">Membrane</keyword>
<dbReference type="InterPro" id="IPR000084">
    <property type="entry name" value="PE-PGRS_N"/>
</dbReference>